<name>A0A9N9DWD8_9GLOM</name>
<dbReference type="Proteomes" id="UP000789508">
    <property type="component" value="Unassembled WGS sequence"/>
</dbReference>
<evidence type="ECO:0000256" key="2">
    <source>
        <dbReference type="ARBA" id="ARBA00008100"/>
    </source>
</evidence>
<evidence type="ECO:0000256" key="11">
    <source>
        <dbReference type="RuleBase" id="RU367135"/>
    </source>
</evidence>
<evidence type="ECO:0000313" key="13">
    <source>
        <dbReference type="Proteomes" id="UP000789508"/>
    </source>
</evidence>
<dbReference type="InterPro" id="IPR014746">
    <property type="entry name" value="Gln_synth/guanido_kin_cat_dom"/>
</dbReference>
<dbReference type="AlphaFoldDB" id="A0A9N9DWD8"/>
<keyword evidence="8 11" id="KW-0067">ATP-binding</keyword>
<comment type="caution">
    <text evidence="12">The sequence shown here is derived from an EMBL/GenBank/DDBJ whole genome shotgun (WGS) entry which is preliminary data.</text>
</comment>
<dbReference type="EMBL" id="CAJVPS010010050">
    <property type="protein sequence ID" value="CAG8655121.1"/>
    <property type="molecule type" value="Genomic_DNA"/>
</dbReference>
<dbReference type="GO" id="GO:0006750">
    <property type="term" value="P:glutathione biosynthetic process"/>
    <property type="evidence" value="ECO:0007669"/>
    <property type="project" value="UniProtKB-UniRule"/>
</dbReference>
<comment type="catalytic activity">
    <reaction evidence="11">
        <text>L-cysteine + L-glutamate + ATP = gamma-L-glutamyl-L-cysteine + ADP + phosphate + H(+)</text>
        <dbReference type="Rhea" id="RHEA:13285"/>
        <dbReference type="ChEBI" id="CHEBI:15378"/>
        <dbReference type="ChEBI" id="CHEBI:29985"/>
        <dbReference type="ChEBI" id="CHEBI:30616"/>
        <dbReference type="ChEBI" id="CHEBI:35235"/>
        <dbReference type="ChEBI" id="CHEBI:43474"/>
        <dbReference type="ChEBI" id="CHEBI:58173"/>
        <dbReference type="ChEBI" id="CHEBI:456216"/>
        <dbReference type="EC" id="6.3.2.2"/>
    </reaction>
</comment>
<dbReference type="OrthoDB" id="7939818at2759"/>
<evidence type="ECO:0000256" key="5">
    <source>
        <dbReference type="ARBA" id="ARBA00022598"/>
    </source>
</evidence>
<protein>
    <recommendedName>
        <fullName evidence="4 11">Glutamate--cysteine ligase</fullName>
        <ecNumber evidence="3 11">6.3.2.2</ecNumber>
    </recommendedName>
    <alternativeName>
        <fullName evidence="10 11">Gamma-ECS</fullName>
    </alternativeName>
    <alternativeName>
        <fullName evidence="9 11">Gamma-glutamylcysteine synthetase</fullName>
    </alternativeName>
</protein>
<dbReference type="FunFam" id="3.30.590.50:FF:000009">
    <property type="entry name" value="Glutamate--cysteine ligase"/>
    <property type="match status" value="1"/>
</dbReference>
<dbReference type="Gene3D" id="1.10.8.960">
    <property type="match status" value="1"/>
</dbReference>
<evidence type="ECO:0000256" key="7">
    <source>
        <dbReference type="ARBA" id="ARBA00022741"/>
    </source>
</evidence>
<keyword evidence="7 11" id="KW-0547">Nucleotide-binding</keyword>
<dbReference type="InterPro" id="IPR004308">
    <property type="entry name" value="GCS"/>
</dbReference>
<accession>A0A9N9DWD8</accession>
<organism evidence="12 13">
    <name type="scientific">Ambispora leptoticha</name>
    <dbReference type="NCBI Taxonomy" id="144679"/>
    <lineage>
        <taxon>Eukaryota</taxon>
        <taxon>Fungi</taxon>
        <taxon>Fungi incertae sedis</taxon>
        <taxon>Mucoromycota</taxon>
        <taxon>Glomeromycotina</taxon>
        <taxon>Glomeromycetes</taxon>
        <taxon>Archaeosporales</taxon>
        <taxon>Ambisporaceae</taxon>
        <taxon>Ambispora</taxon>
    </lineage>
</organism>
<evidence type="ECO:0000313" key="12">
    <source>
        <dbReference type="EMBL" id="CAG8655121.1"/>
    </source>
</evidence>
<dbReference type="SUPFAM" id="SSF55931">
    <property type="entry name" value="Glutamine synthetase/guanido kinase"/>
    <property type="match status" value="1"/>
</dbReference>
<comment type="pathway">
    <text evidence="1 11">Sulfur metabolism; glutathione biosynthesis; glutathione from L-cysteine and L-glutamate: step 1/2.</text>
</comment>
<dbReference type="FunFam" id="3.30.590.50:FF:000002">
    <property type="entry name" value="Glutamate--cysteine ligase catalytic subunit"/>
    <property type="match status" value="1"/>
</dbReference>
<keyword evidence="5 11" id="KW-0436">Ligase</keyword>
<reference evidence="12" key="1">
    <citation type="submission" date="2021-06" db="EMBL/GenBank/DDBJ databases">
        <authorList>
            <person name="Kallberg Y."/>
            <person name="Tangrot J."/>
            <person name="Rosling A."/>
        </authorList>
    </citation>
    <scope>NUCLEOTIDE SEQUENCE</scope>
    <source>
        <strain evidence="12">FL130A</strain>
    </source>
</reference>
<dbReference type="GO" id="GO:0005524">
    <property type="term" value="F:ATP binding"/>
    <property type="evidence" value="ECO:0007669"/>
    <property type="project" value="UniProtKB-UniRule"/>
</dbReference>
<evidence type="ECO:0000256" key="10">
    <source>
        <dbReference type="ARBA" id="ARBA00032122"/>
    </source>
</evidence>
<dbReference type="PANTHER" id="PTHR11164:SF0">
    <property type="entry name" value="GLUTAMATE--CYSTEINE LIGASE CATALYTIC SUBUNIT"/>
    <property type="match status" value="1"/>
</dbReference>
<dbReference type="GO" id="GO:0004357">
    <property type="term" value="F:glutamate-cysteine ligase activity"/>
    <property type="evidence" value="ECO:0007669"/>
    <property type="project" value="UniProtKB-UniRule"/>
</dbReference>
<sequence>MGLLTLGTPLTWEQAKQYADYVRAHGIDQFLTIYHKLKNKQTACLLWGDEVEYVVIEYDDENKNAKLSLRVFDLLKELQKEEEAALDNPTIGRTASWRPEFGRYMLEGTPSSPYGNTMQDLLEVERNMKLRREIAKNYMKPNEVAVTVTSFPRLGAPGVFTEPYYPPTGDASRSLFLPDEIINPHARFPTLAANIRKRRRSKVAINLPIFHDKKTPKPFIDPTIPRNRDLFPEDREAAQGAALVDHIYMDAMGFGMGCCCLQITFQTCNIGDARLLYDQLATMGPIMLALTAAAPAYRGYLSDVDCRWNVIANSVDDRTPEERGIMPLKNDRFTINKSRYDSIDSYISTDERLKAEYNDLPLVYDEKICKKLMDNGIDELLARHIAHLFIRDPLVIFEELLDQDDEVSSDHFENIQSTNWQTMRFKPPPPNSDIGWRVEFRSMEVQFTDFENAAFAVFIALLTRVIMAMRSNFYIPITKVDENMGRAHRRDAVLKEKFWFRKQLFNHNNSISSNGYGTHRCSNPTTSINNDNSFYTNGMDGITEINGLTSHSAVDKEYTEMTINEIINGNGTEFPGLIPLINNYLDSRNLDEPTRAKLNQYLDFVSKRANGTLQTAAAWIREFIRSHPNYNYDSVISQEINYDLIKTIERMQKGEVKGVPNREKIL</sequence>
<gene>
    <name evidence="12" type="ORF">ALEPTO_LOCUS10143</name>
</gene>
<feature type="non-terminal residue" evidence="12">
    <location>
        <position position="1"/>
    </location>
</feature>
<keyword evidence="6 11" id="KW-0317">Glutathione biosynthesis</keyword>
<feature type="non-terminal residue" evidence="12">
    <location>
        <position position="666"/>
    </location>
</feature>
<dbReference type="Pfam" id="PF03074">
    <property type="entry name" value="GCS"/>
    <property type="match status" value="1"/>
</dbReference>
<evidence type="ECO:0000256" key="3">
    <source>
        <dbReference type="ARBA" id="ARBA00012220"/>
    </source>
</evidence>
<dbReference type="GO" id="GO:0017109">
    <property type="term" value="C:glutamate-cysteine ligase complex"/>
    <property type="evidence" value="ECO:0007669"/>
    <property type="project" value="TreeGrafter"/>
</dbReference>
<dbReference type="EC" id="6.3.2.2" evidence="3 11"/>
<dbReference type="Gene3D" id="3.30.590.50">
    <property type="match status" value="2"/>
</dbReference>
<keyword evidence="13" id="KW-1185">Reference proteome</keyword>
<comment type="similarity">
    <text evidence="2 11">Belongs to the glutamate--cysteine ligase type 3 family.</text>
</comment>
<evidence type="ECO:0000256" key="4">
    <source>
        <dbReference type="ARBA" id="ARBA00014618"/>
    </source>
</evidence>
<proteinExistence type="inferred from homology"/>
<evidence type="ECO:0000256" key="1">
    <source>
        <dbReference type="ARBA" id="ARBA00005006"/>
    </source>
</evidence>
<dbReference type="PANTHER" id="PTHR11164">
    <property type="entry name" value="GLUTAMATE CYSTEINE LIGASE"/>
    <property type="match status" value="1"/>
</dbReference>
<evidence type="ECO:0000256" key="9">
    <source>
        <dbReference type="ARBA" id="ARBA00030585"/>
    </source>
</evidence>
<evidence type="ECO:0000256" key="6">
    <source>
        <dbReference type="ARBA" id="ARBA00022684"/>
    </source>
</evidence>
<evidence type="ECO:0000256" key="8">
    <source>
        <dbReference type="ARBA" id="ARBA00022840"/>
    </source>
</evidence>